<name>A0A4P7N764_PYROR</name>
<reference evidence="1 2" key="1">
    <citation type="journal article" date="2019" name="Mol. Biol. Evol.">
        <title>Blast fungal genomes show frequent chromosomal changes, gene gains and losses, and effector gene turnover.</title>
        <authorList>
            <person name="Gomez Luciano L.B."/>
            <person name="Jason Tsai I."/>
            <person name="Chuma I."/>
            <person name="Tosa Y."/>
            <person name="Chen Y.H."/>
            <person name="Li J.Y."/>
            <person name="Li M.Y."/>
            <person name="Jade Lu M.Y."/>
            <person name="Nakayashiki H."/>
            <person name="Li W.H."/>
        </authorList>
    </citation>
    <scope>NUCLEOTIDE SEQUENCE [LARGE SCALE GENOMIC DNA]</scope>
    <source>
        <strain evidence="1">MZ5-1-6</strain>
    </source>
</reference>
<accession>A0A4P7N764</accession>
<gene>
    <name evidence="1" type="ORF">PoMZ_03460</name>
</gene>
<protein>
    <submittedName>
        <fullName evidence="1">Uncharacterized protein</fullName>
    </submittedName>
</protein>
<evidence type="ECO:0000313" key="1">
    <source>
        <dbReference type="EMBL" id="QBZ58507.1"/>
    </source>
</evidence>
<evidence type="ECO:0000313" key="2">
    <source>
        <dbReference type="Proteomes" id="UP000294847"/>
    </source>
</evidence>
<dbReference type="AlphaFoldDB" id="A0A4P7N764"/>
<sequence>MSSTSCVSLPKRQKSLNGRVPLRRKGRKISSGSTMIANGDRNTKALVPGEVYATHWEYSVYLAMVLPWSPSLAQNCPNMTRALFFQLIAADLPKRLIPECFSILDPSTLKWASGYEDGGEHVNERQYPVRWFDKEGFVGWVPGSELVGFDFLKDCEQEEIQGFGDAKREDANTCGYSSYAEMKKRAAVLGATSTPISTKLISEIAADETPIPKFTSRPAVALNAKEQCEIQSSQLTGERHQKELSSLARAVNAYIDAAEKYRQAKRG</sequence>
<dbReference type="EMBL" id="CP034206">
    <property type="protein sequence ID" value="QBZ58507.1"/>
    <property type="molecule type" value="Genomic_DNA"/>
</dbReference>
<organism evidence="1 2">
    <name type="scientific">Pyricularia oryzae</name>
    <name type="common">Rice blast fungus</name>
    <name type="synonym">Magnaporthe oryzae</name>
    <dbReference type="NCBI Taxonomy" id="318829"/>
    <lineage>
        <taxon>Eukaryota</taxon>
        <taxon>Fungi</taxon>
        <taxon>Dikarya</taxon>
        <taxon>Ascomycota</taxon>
        <taxon>Pezizomycotina</taxon>
        <taxon>Sordariomycetes</taxon>
        <taxon>Sordariomycetidae</taxon>
        <taxon>Magnaporthales</taxon>
        <taxon>Pyriculariaceae</taxon>
        <taxon>Pyricularia</taxon>
    </lineage>
</organism>
<dbReference type="Proteomes" id="UP000294847">
    <property type="component" value="Chromosome 3"/>
</dbReference>
<proteinExistence type="predicted"/>